<keyword evidence="3" id="KW-0813">Transport</keyword>
<comment type="subcellular location">
    <subcellularLocation>
        <location evidence="1">Endomembrane system</location>
        <topology evidence="1">Multi-pass membrane protein</topology>
    </subcellularLocation>
</comment>
<keyword evidence="7" id="KW-0630">Potassium</keyword>
<dbReference type="GO" id="GO:0012505">
    <property type="term" value="C:endomembrane system"/>
    <property type="evidence" value="ECO:0007669"/>
    <property type="project" value="UniProtKB-SubCell"/>
</dbReference>
<keyword evidence="5 12" id="KW-0812">Transmembrane</keyword>
<evidence type="ECO:0000256" key="12">
    <source>
        <dbReference type="SAM" id="Phobius"/>
    </source>
</evidence>
<evidence type="ECO:0000256" key="11">
    <source>
        <dbReference type="ARBA" id="ARBA00023303"/>
    </source>
</evidence>
<name>A0A6G1SN26_9ACAR</name>
<organism evidence="13">
    <name type="scientific">Aceria tosichella</name>
    <name type="common">wheat curl mite</name>
    <dbReference type="NCBI Taxonomy" id="561515"/>
    <lineage>
        <taxon>Eukaryota</taxon>
        <taxon>Metazoa</taxon>
        <taxon>Ecdysozoa</taxon>
        <taxon>Arthropoda</taxon>
        <taxon>Chelicerata</taxon>
        <taxon>Arachnida</taxon>
        <taxon>Acari</taxon>
        <taxon>Acariformes</taxon>
        <taxon>Trombidiformes</taxon>
        <taxon>Prostigmata</taxon>
        <taxon>Eupodina</taxon>
        <taxon>Eriophyoidea</taxon>
        <taxon>Eriophyidae</taxon>
        <taxon>Eriophyinae</taxon>
        <taxon>Aceriini</taxon>
        <taxon>Aceria</taxon>
    </lineage>
</organism>
<evidence type="ECO:0000313" key="13">
    <source>
        <dbReference type="EMBL" id="MDE51382.1"/>
    </source>
</evidence>
<evidence type="ECO:0000256" key="2">
    <source>
        <dbReference type="ARBA" id="ARBA00005766"/>
    </source>
</evidence>
<protein>
    <submittedName>
        <fullName evidence="13">Trimeric intracellular cation channel type B-A</fullName>
    </submittedName>
</protein>
<feature type="transmembrane region" description="Helical" evidence="12">
    <location>
        <begin position="202"/>
        <end position="221"/>
    </location>
</feature>
<dbReference type="PANTHER" id="PTHR12454:SF11">
    <property type="entry name" value="GH25683P"/>
    <property type="match status" value="1"/>
</dbReference>
<feature type="transmembrane region" description="Helical" evidence="12">
    <location>
        <begin position="49"/>
        <end position="70"/>
    </location>
</feature>
<dbReference type="EMBL" id="GGYP01006611">
    <property type="protein sequence ID" value="MDE51382.1"/>
    <property type="molecule type" value="Transcribed_RNA"/>
</dbReference>
<keyword evidence="6" id="KW-0631">Potassium channel</keyword>
<dbReference type="PANTHER" id="PTHR12454">
    <property type="entry name" value="TRIMERIC INTRACELLULAR CATION CHANNEL"/>
    <property type="match status" value="1"/>
</dbReference>
<keyword evidence="11" id="KW-0407">Ion channel</keyword>
<evidence type="ECO:0000256" key="5">
    <source>
        <dbReference type="ARBA" id="ARBA00022692"/>
    </source>
</evidence>
<dbReference type="Pfam" id="PF05197">
    <property type="entry name" value="TRIC"/>
    <property type="match status" value="1"/>
</dbReference>
<keyword evidence="10 12" id="KW-0472">Membrane</keyword>
<evidence type="ECO:0000256" key="3">
    <source>
        <dbReference type="ARBA" id="ARBA00022448"/>
    </source>
</evidence>
<accession>A0A6G1SN26</accession>
<sequence length="304" mass="34369">MMDLKTLAEHLDQMPVNPYLTYSQMIVCTLDVRSDLGAGSLYFSRKHPLACWISTLICIFSSTILTNFLLNEPIISSLGNTQQVLTATLIWYTIFYSPFDIIYKLCNFLPIKVALNCMNEINTCKTIYQGIIHASKVFPDSYVIMVFIGIVRGNGPGFTRMFERLIRGNWSMNVLEFMHPSYSTKMSALASITFIVNRYSEWFMISQSFVFFCVVCACLYLRLSAILLDISDPFCPFENLTCLLLFGGIWDALAKALSSGDQSTRHTGNLRSKALRADILYRNGQQVYVAKCAPVITPQMATMN</sequence>
<evidence type="ECO:0000256" key="4">
    <source>
        <dbReference type="ARBA" id="ARBA00022538"/>
    </source>
</evidence>
<evidence type="ECO:0000256" key="8">
    <source>
        <dbReference type="ARBA" id="ARBA00022989"/>
    </source>
</evidence>
<dbReference type="AlphaFoldDB" id="A0A6G1SN26"/>
<dbReference type="GO" id="GO:0005267">
    <property type="term" value="F:potassium channel activity"/>
    <property type="evidence" value="ECO:0007669"/>
    <property type="project" value="UniProtKB-KW"/>
</dbReference>
<reference evidence="13" key="1">
    <citation type="submission" date="2018-10" db="EMBL/GenBank/DDBJ databases">
        <title>Transcriptome assembly of Aceria tosichella (Wheat curl mite) Type 2.</title>
        <authorList>
            <person name="Scully E.D."/>
            <person name="Geib S.M."/>
            <person name="Palmer N.A."/>
            <person name="Gupta A.K."/>
            <person name="Sarath G."/>
            <person name="Tatineni S."/>
        </authorList>
    </citation>
    <scope>NUCLEOTIDE SEQUENCE</scope>
    <source>
        <strain evidence="13">LincolnNE</strain>
    </source>
</reference>
<evidence type="ECO:0000256" key="9">
    <source>
        <dbReference type="ARBA" id="ARBA00023065"/>
    </source>
</evidence>
<evidence type="ECO:0000256" key="10">
    <source>
        <dbReference type="ARBA" id="ARBA00023136"/>
    </source>
</evidence>
<evidence type="ECO:0000256" key="1">
    <source>
        <dbReference type="ARBA" id="ARBA00004127"/>
    </source>
</evidence>
<evidence type="ECO:0000256" key="7">
    <source>
        <dbReference type="ARBA" id="ARBA00022958"/>
    </source>
</evidence>
<keyword evidence="9" id="KW-0406">Ion transport</keyword>
<dbReference type="GO" id="GO:0016020">
    <property type="term" value="C:membrane"/>
    <property type="evidence" value="ECO:0007669"/>
    <property type="project" value="InterPro"/>
</dbReference>
<gene>
    <name evidence="13" type="primary">tmem38b-a</name>
    <name evidence="13" type="ORF">g.12654</name>
</gene>
<comment type="similarity">
    <text evidence="2">Belongs to the TMEM38 family.</text>
</comment>
<dbReference type="InterPro" id="IPR007866">
    <property type="entry name" value="TRIC_channel"/>
</dbReference>
<proteinExistence type="inferred from homology"/>
<evidence type="ECO:0000256" key="6">
    <source>
        <dbReference type="ARBA" id="ARBA00022826"/>
    </source>
</evidence>
<dbReference type="GO" id="GO:0042802">
    <property type="term" value="F:identical protein binding"/>
    <property type="evidence" value="ECO:0007669"/>
    <property type="project" value="InterPro"/>
</dbReference>
<keyword evidence="4" id="KW-0633">Potassium transport</keyword>
<keyword evidence="8 12" id="KW-1133">Transmembrane helix</keyword>